<dbReference type="InterPro" id="IPR037682">
    <property type="entry name" value="TonB_C"/>
</dbReference>
<protein>
    <recommendedName>
        <fullName evidence="6">TonB C-terminal domain-containing protein</fullName>
    </recommendedName>
</protein>
<dbReference type="Proteomes" id="UP000718564">
    <property type="component" value="Unassembled WGS sequence"/>
</dbReference>
<name>A0ABX1P715_9CYAN</name>
<feature type="compositionally biased region" description="Low complexity" evidence="5">
    <location>
        <begin position="162"/>
        <end position="193"/>
    </location>
</feature>
<feature type="compositionally biased region" description="Low complexity" evidence="5">
    <location>
        <begin position="66"/>
        <end position="80"/>
    </location>
</feature>
<evidence type="ECO:0000256" key="2">
    <source>
        <dbReference type="ARBA" id="ARBA00022692"/>
    </source>
</evidence>
<keyword evidence="2" id="KW-0812">Transmembrane</keyword>
<dbReference type="RefSeq" id="WP_169155469.1">
    <property type="nucleotide sequence ID" value="NZ_CAWPJE010000061.1"/>
</dbReference>
<keyword evidence="3" id="KW-1133">Transmembrane helix</keyword>
<dbReference type="EMBL" id="QMEB01000081">
    <property type="protein sequence ID" value="NMG20202.1"/>
    <property type="molecule type" value="Genomic_DNA"/>
</dbReference>
<evidence type="ECO:0000256" key="3">
    <source>
        <dbReference type="ARBA" id="ARBA00022989"/>
    </source>
</evidence>
<dbReference type="PRINTS" id="PR01217">
    <property type="entry name" value="PRICHEXTENSN"/>
</dbReference>
<dbReference type="InterPro" id="IPR006260">
    <property type="entry name" value="TonB/TolA_C"/>
</dbReference>
<feature type="compositionally biased region" description="Low complexity" evidence="5">
    <location>
        <begin position="112"/>
        <end position="126"/>
    </location>
</feature>
<dbReference type="PROSITE" id="PS52015">
    <property type="entry name" value="TONB_CTD"/>
    <property type="match status" value="1"/>
</dbReference>
<evidence type="ECO:0000259" key="6">
    <source>
        <dbReference type="PROSITE" id="PS52015"/>
    </source>
</evidence>
<feature type="compositionally biased region" description="Polar residues" evidence="5">
    <location>
        <begin position="196"/>
        <end position="220"/>
    </location>
</feature>
<proteinExistence type="predicted"/>
<reference evidence="7 8" key="1">
    <citation type="submission" date="2018-06" db="EMBL/GenBank/DDBJ databases">
        <title>Comparative genomics of Brasilonema spp. strains.</title>
        <authorList>
            <person name="Alvarenga D.O."/>
            <person name="Fiore M.F."/>
            <person name="Varani A.M."/>
        </authorList>
    </citation>
    <scope>NUCLEOTIDE SEQUENCE [LARGE SCALE GENOMIC DNA]</scope>
    <source>
        <strain evidence="7 8">SPC951</strain>
    </source>
</reference>
<feature type="domain" description="TonB C-terminal" evidence="6">
    <location>
        <begin position="229"/>
        <end position="324"/>
    </location>
</feature>
<dbReference type="Gene3D" id="3.30.1150.10">
    <property type="match status" value="1"/>
</dbReference>
<feature type="compositionally biased region" description="Polar residues" evidence="5">
    <location>
        <begin position="134"/>
        <end position="157"/>
    </location>
</feature>
<sequence>MPTVVAPKPKPLALKLRQRTVTPETIPPEPLPSPTAVAPTTKPLALKLRQRTVTPETTPPEPEPLPTTVAPKPKPLALKPRQTLVTPETTQPVPLPSPTAVAPTSKPLALKPQQTVVTPETTQPVPLTRRENSSRLATKSSPEQFENRTNSLVSPETQRIAPSRSQSQSTTSPRKLSRSQASSKSGGASSLGGPMSLSSRDFGSNNLAALPNSNRLNQGTQGIDARQDVDMSAYLQQLQEQVKQQWIPGLTQSSQQTVLSFIVSRAGLVSNLQVVQSSGLTMTDEAALNAVNRAVPFAPFPTEYPQDYIKIQFTFNINVYGQLELWSDQ</sequence>
<keyword evidence="4" id="KW-0472">Membrane</keyword>
<evidence type="ECO:0000256" key="1">
    <source>
        <dbReference type="ARBA" id="ARBA00004167"/>
    </source>
</evidence>
<dbReference type="NCBIfam" id="TIGR01352">
    <property type="entry name" value="tonB_Cterm"/>
    <property type="match status" value="1"/>
</dbReference>
<evidence type="ECO:0000256" key="5">
    <source>
        <dbReference type="SAM" id="MobiDB-lite"/>
    </source>
</evidence>
<organism evidence="7 8">
    <name type="scientific">Brasilonema bromeliae SPC951</name>
    <dbReference type="NCBI Taxonomy" id="385972"/>
    <lineage>
        <taxon>Bacteria</taxon>
        <taxon>Bacillati</taxon>
        <taxon>Cyanobacteriota</taxon>
        <taxon>Cyanophyceae</taxon>
        <taxon>Nostocales</taxon>
        <taxon>Scytonemataceae</taxon>
        <taxon>Brasilonema</taxon>
        <taxon>Bromeliae group (in: Brasilonema)</taxon>
    </lineage>
</organism>
<keyword evidence="8" id="KW-1185">Reference proteome</keyword>
<feature type="region of interest" description="Disordered" evidence="5">
    <location>
        <begin position="1"/>
        <end position="220"/>
    </location>
</feature>
<feature type="compositionally biased region" description="Polar residues" evidence="5">
    <location>
        <begin position="83"/>
        <end position="92"/>
    </location>
</feature>
<accession>A0ABX1P715</accession>
<comment type="subcellular location">
    <subcellularLocation>
        <location evidence="1">Membrane</location>
        <topology evidence="1">Single-pass membrane protein</topology>
    </subcellularLocation>
</comment>
<dbReference type="SUPFAM" id="SSF74653">
    <property type="entry name" value="TolA/TonB C-terminal domain"/>
    <property type="match status" value="1"/>
</dbReference>
<comment type="caution">
    <text evidence="7">The sequence shown here is derived from an EMBL/GenBank/DDBJ whole genome shotgun (WGS) entry which is preliminary data.</text>
</comment>
<evidence type="ECO:0000256" key="4">
    <source>
        <dbReference type="ARBA" id="ARBA00023136"/>
    </source>
</evidence>
<gene>
    <name evidence="7" type="ORF">DP116_12350</name>
</gene>
<evidence type="ECO:0000313" key="7">
    <source>
        <dbReference type="EMBL" id="NMG20202.1"/>
    </source>
</evidence>
<evidence type="ECO:0000313" key="8">
    <source>
        <dbReference type="Proteomes" id="UP000718564"/>
    </source>
</evidence>
<dbReference type="Pfam" id="PF13103">
    <property type="entry name" value="TonB_2"/>
    <property type="match status" value="1"/>
</dbReference>